<protein>
    <submittedName>
        <fullName evidence="1">Uncharacterized protein</fullName>
    </submittedName>
</protein>
<dbReference type="EMBL" id="KN818317">
    <property type="protein sequence ID" value="KIL59352.1"/>
    <property type="molecule type" value="Genomic_DNA"/>
</dbReference>
<gene>
    <name evidence="1" type="ORF">M378DRAFT_1011711</name>
</gene>
<dbReference type="HOGENOM" id="CLU_2978695_0_0_1"/>
<proteinExistence type="predicted"/>
<dbReference type="AlphaFoldDB" id="A0A0C2WDB5"/>
<sequence>MAISAHRRAGIHAIDPVESSLLSCPWKRQITGNGVSAQIDTCGSRLVPRYWGQQCSWW</sequence>
<dbReference type="Proteomes" id="UP000054549">
    <property type="component" value="Unassembled WGS sequence"/>
</dbReference>
<evidence type="ECO:0000313" key="1">
    <source>
        <dbReference type="EMBL" id="KIL59352.1"/>
    </source>
</evidence>
<name>A0A0C2WDB5_AMAMK</name>
<keyword evidence="2" id="KW-1185">Reference proteome</keyword>
<dbReference type="InParanoid" id="A0A0C2WDB5"/>
<accession>A0A0C2WDB5</accession>
<reference evidence="1 2" key="1">
    <citation type="submission" date="2014-04" db="EMBL/GenBank/DDBJ databases">
        <title>Evolutionary Origins and Diversification of the Mycorrhizal Mutualists.</title>
        <authorList>
            <consortium name="DOE Joint Genome Institute"/>
            <consortium name="Mycorrhizal Genomics Consortium"/>
            <person name="Kohler A."/>
            <person name="Kuo A."/>
            <person name="Nagy L.G."/>
            <person name="Floudas D."/>
            <person name="Copeland A."/>
            <person name="Barry K.W."/>
            <person name="Cichocki N."/>
            <person name="Veneault-Fourrey C."/>
            <person name="LaButti K."/>
            <person name="Lindquist E.A."/>
            <person name="Lipzen A."/>
            <person name="Lundell T."/>
            <person name="Morin E."/>
            <person name="Murat C."/>
            <person name="Riley R."/>
            <person name="Ohm R."/>
            <person name="Sun H."/>
            <person name="Tunlid A."/>
            <person name="Henrissat B."/>
            <person name="Grigoriev I.V."/>
            <person name="Hibbett D.S."/>
            <person name="Martin F."/>
        </authorList>
    </citation>
    <scope>NUCLEOTIDE SEQUENCE [LARGE SCALE GENOMIC DNA]</scope>
    <source>
        <strain evidence="1 2">Koide BX008</strain>
    </source>
</reference>
<organism evidence="1 2">
    <name type="scientific">Amanita muscaria (strain Koide BX008)</name>
    <dbReference type="NCBI Taxonomy" id="946122"/>
    <lineage>
        <taxon>Eukaryota</taxon>
        <taxon>Fungi</taxon>
        <taxon>Dikarya</taxon>
        <taxon>Basidiomycota</taxon>
        <taxon>Agaricomycotina</taxon>
        <taxon>Agaricomycetes</taxon>
        <taxon>Agaricomycetidae</taxon>
        <taxon>Agaricales</taxon>
        <taxon>Pluteineae</taxon>
        <taxon>Amanitaceae</taxon>
        <taxon>Amanita</taxon>
    </lineage>
</organism>
<evidence type="ECO:0000313" key="2">
    <source>
        <dbReference type="Proteomes" id="UP000054549"/>
    </source>
</evidence>